<dbReference type="Gene3D" id="3.80.10.10">
    <property type="entry name" value="Ribonuclease Inhibitor"/>
    <property type="match status" value="1"/>
</dbReference>
<keyword evidence="3" id="KW-1185">Reference proteome</keyword>
<reference evidence="2 3" key="1">
    <citation type="submission" date="2024-02" db="EMBL/GenBank/DDBJ databases">
        <title>First draft genome assembly of two strains of Seiridium cardinale.</title>
        <authorList>
            <person name="Emiliani G."/>
            <person name="Scali E."/>
        </authorList>
    </citation>
    <scope>NUCLEOTIDE SEQUENCE [LARGE SCALE GENOMIC DNA]</scope>
    <source>
        <strain evidence="2 3">BM-138-000479</strain>
    </source>
</reference>
<evidence type="ECO:0000313" key="3">
    <source>
        <dbReference type="Proteomes" id="UP001465668"/>
    </source>
</evidence>
<feature type="region of interest" description="Disordered" evidence="1">
    <location>
        <begin position="1"/>
        <end position="22"/>
    </location>
</feature>
<accession>A0ABR2Y267</accession>
<gene>
    <name evidence="2" type="ORF">SCAR479_03132</name>
</gene>
<dbReference type="EMBL" id="JARVKM010000008">
    <property type="protein sequence ID" value="KAK9780008.1"/>
    <property type="molecule type" value="Genomic_DNA"/>
</dbReference>
<evidence type="ECO:0000256" key="1">
    <source>
        <dbReference type="SAM" id="MobiDB-lite"/>
    </source>
</evidence>
<name>A0ABR2Y267_9PEZI</name>
<comment type="caution">
    <text evidence="2">The sequence shown here is derived from an EMBL/GenBank/DDBJ whole genome shotgun (WGS) entry which is preliminary data.</text>
</comment>
<feature type="region of interest" description="Disordered" evidence="1">
    <location>
        <begin position="584"/>
        <end position="611"/>
    </location>
</feature>
<organism evidence="2 3">
    <name type="scientific">Seiridium cardinale</name>
    <dbReference type="NCBI Taxonomy" id="138064"/>
    <lineage>
        <taxon>Eukaryota</taxon>
        <taxon>Fungi</taxon>
        <taxon>Dikarya</taxon>
        <taxon>Ascomycota</taxon>
        <taxon>Pezizomycotina</taxon>
        <taxon>Sordariomycetes</taxon>
        <taxon>Xylariomycetidae</taxon>
        <taxon>Amphisphaeriales</taxon>
        <taxon>Sporocadaceae</taxon>
        <taxon>Seiridium</taxon>
    </lineage>
</organism>
<protein>
    <submittedName>
        <fullName evidence="2">F-box domain-containing protein</fullName>
    </submittedName>
</protein>
<evidence type="ECO:0000313" key="2">
    <source>
        <dbReference type="EMBL" id="KAK9780008.1"/>
    </source>
</evidence>
<dbReference type="SUPFAM" id="SSF52047">
    <property type="entry name" value="RNI-like"/>
    <property type="match status" value="1"/>
</dbReference>
<proteinExistence type="predicted"/>
<dbReference type="InterPro" id="IPR032675">
    <property type="entry name" value="LRR_dom_sf"/>
</dbReference>
<dbReference type="Proteomes" id="UP001465668">
    <property type="component" value="Unassembled WGS sequence"/>
</dbReference>
<sequence length="611" mass="68694">MTSIPGGEPRDTDQAMSAEARSQFVKELKHRDDIIESLQKTIDELFGKLYRRPPSPESEQGQEPQWHLLDWLDNKLDRDGNNIGDSKAQFLFIYDRLNEHDQGLVRTEYHDALMNRTFDYKHLLSALRHAYFKEFTEDQSRNEGAASPVQRLHLLDLPNEAIIHIAQWCHLQPREGKKLLIRSGWGRGWRDPGGLDCFSRVNKVLRRLSSSILFSRLSTSLFPATLHLRLPSLLRNDDITQNARTLSLKVTLIEDDLDLVGRSRGRGGPKLLISTLRSMARLEELHLQFEDLRIDNPEDSFVSELRHIVLSTGLQLDGLRGLSVDVIPCPTSHRTSQNTESWDLSFLASLCPNIERANLWVQDNLHPQPGISGLREFVNLPNLVEIQFKNHRPHGWSEGQILDIVEAFPRLRRLYLPGDLGVPSALSLAPILSRLSSLEVLAISAISWSQNRSLEFLASSVHDVPPQRELGEIAQDIFHHCRRLKELHLSTGRWINGMERGDTVKLFLSTFDAAGRTLSSDIKAERRARELDRGVAALDVPLLLGLAGQGISEDTLHDYGAAARGRLGHYHVFGVHGRGDVDGAVAGRDGLGEASSGERQEEDRDDASISA</sequence>